<dbReference type="Proteomes" id="UP000295301">
    <property type="component" value="Unassembled WGS sequence"/>
</dbReference>
<dbReference type="PANTHER" id="PTHR43800:SF1">
    <property type="entry name" value="PEPTIDYL-LYSINE N-ACETYLTRANSFERASE YJAB"/>
    <property type="match status" value="1"/>
</dbReference>
<dbReference type="CDD" id="cd04301">
    <property type="entry name" value="NAT_SF"/>
    <property type="match status" value="1"/>
</dbReference>
<evidence type="ECO:0000256" key="1">
    <source>
        <dbReference type="ARBA" id="ARBA00022679"/>
    </source>
</evidence>
<dbReference type="InterPro" id="IPR016181">
    <property type="entry name" value="Acyl_CoA_acyltransferase"/>
</dbReference>
<evidence type="ECO:0000313" key="5">
    <source>
        <dbReference type="EMBL" id="TDK43935.1"/>
    </source>
</evidence>
<organism evidence="5 6">
    <name type="scientific">Antarcticimicrobium luteum</name>
    <dbReference type="NCBI Taxonomy" id="2547397"/>
    <lineage>
        <taxon>Bacteria</taxon>
        <taxon>Pseudomonadati</taxon>
        <taxon>Pseudomonadota</taxon>
        <taxon>Alphaproteobacteria</taxon>
        <taxon>Rhodobacterales</taxon>
        <taxon>Paracoccaceae</taxon>
        <taxon>Antarcticimicrobium</taxon>
    </lineage>
</organism>
<dbReference type="GO" id="GO:0016747">
    <property type="term" value="F:acyltransferase activity, transferring groups other than amino-acyl groups"/>
    <property type="evidence" value="ECO:0007669"/>
    <property type="project" value="InterPro"/>
</dbReference>
<dbReference type="RefSeq" id="WP_133360932.1">
    <property type="nucleotide sequence ID" value="NZ_SMUV01000071.1"/>
</dbReference>
<accession>A0A4R5UXS4</accession>
<evidence type="ECO:0000259" key="4">
    <source>
        <dbReference type="PROSITE" id="PS51186"/>
    </source>
</evidence>
<dbReference type="AlphaFoldDB" id="A0A4R5UXS4"/>
<dbReference type="OrthoDB" id="275336at2"/>
<dbReference type="InterPro" id="IPR000182">
    <property type="entry name" value="GNAT_dom"/>
</dbReference>
<gene>
    <name evidence="5" type="ORF">E1832_16840</name>
</gene>
<dbReference type="Gene3D" id="3.40.630.30">
    <property type="match status" value="1"/>
</dbReference>
<evidence type="ECO:0000256" key="2">
    <source>
        <dbReference type="ARBA" id="ARBA00023315"/>
    </source>
</evidence>
<keyword evidence="2" id="KW-0012">Acyltransferase</keyword>
<dbReference type="PANTHER" id="PTHR43800">
    <property type="entry name" value="PEPTIDYL-LYSINE N-ACETYLTRANSFERASE YJAB"/>
    <property type="match status" value="1"/>
</dbReference>
<dbReference type="Pfam" id="PF00583">
    <property type="entry name" value="Acetyltransf_1"/>
    <property type="match status" value="1"/>
</dbReference>
<feature type="domain" description="N-acetyltransferase" evidence="4">
    <location>
        <begin position="36"/>
        <end position="190"/>
    </location>
</feature>
<feature type="region of interest" description="Disordered" evidence="3">
    <location>
        <begin position="180"/>
        <end position="200"/>
    </location>
</feature>
<name>A0A4R5UXS4_9RHOB</name>
<keyword evidence="1 5" id="KW-0808">Transferase</keyword>
<dbReference type="PROSITE" id="PS51186">
    <property type="entry name" value="GNAT"/>
    <property type="match status" value="1"/>
</dbReference>
<keyword evidence="6" id="KW-1185">Reference proteome</keyword>
<dbReference type="EMBL" id="SMUV01000071">
    <property type="protein sequence ID" value="TDK43935.1"/>
    <property type="molecule type" value="Genomic_DNA"/>
</dbReference>
<dbReference type="SUPFAM" id="SSF55729">
    <property type="entry name" value="Acyl-CoA N-acyltransferases (Nat)"/>
    <property type="match status" value="1"/>
</dbReference>
<sequence>MTLEPGFYDVPAGMVATVVTHLEMRAPAAPRPVPTPEGVSLTRIAAPAPGWYRDLFTRVGGQDWLWFSRLGLDDAGLSSILCDPGVDVWALEKDDRAEGLLELDFREEGACELAFFGVTPALIGSGAGRFMMNAAIETAWARPITRFHVHTCTLDSPGALGFYRRSGFTPIRQQVEIAPDPRLNGNLPREAGPHIPIFEG</sequence>
<evidence type="ECO:0000256" key="3">
    <source>
        <dbReference type="SAM" id="MobiDB-lite"/>
    </source>
</evidence>
<protein>
    <submittedName>
        <fullName evidence="5">GNAT family N-acetyltransferase</fullName>
    </submittedName>
</protein>
<reference evidence="5 6" key="1">
    <citation type="submission" date="2019-03" db="EMBL/GenBank/DDBJ databases">
        <title>Ruegeria lutea sp. nov., a novel strain, isolated from marine sediment, the Masan Bay, South Korea.</title>
        <authorList>
            <person name="Kim J."/>
            <person name="Kim D.-Y."/>
            <person name="Lee S.-S."/>
        </authorList>
    </citation>
    <scope>NUCLEOTIDE SEQUENCE [LARGE SCALE GENOMIC DNA]</scope>
    <source>
        <strain evidence="5 6">318-1</strain>
    </source>
</reference>
<evidence type="ECO:0000313" key="6">
    <source>
        <dbReference type="Proteomes" id="UP000295301"/>
    </source>
</evidence>
<comment type="caution">
    <text evidence="5">The sequence shown here is derived from an EMBL/GenBank/DDBJ whole genome shotgun (WGS) entry which is preliminary data.</text>
</comment>
<proteinExistence type="predicted"/>